<evidence type="ECO:0000313" key="1">
    <source>
        <dbReference type="EMBL" id="CFE43559.1"/>
    </source>
</evidence>
<dbReference type="Proteomes" id="UP000039217">
    <property type="component" value="Unassembled WGS sequence"/>
</dbReference>
<dbReference type="Proteomes" id="UP000048289">
    <property type="component" value="Unassembled WGS sequence"/>
</dbReference>
<dbReference type="AlphaFoldDB" id="A0A654TD97"/>
<evidence type="ECO:0000313" key="2">
    <source>
        <dbReference type="EMBL" id="CNX08272.1"/>
    </source>
</evidence>
<dbReference type="EMBL" id="CQQC01002682">
    <property type="protein sequence ID" value="CNX08272.1"/>
    <property type="molecule type" value="Genomic_DNA"/>
</dbReference>
<sequence length="44" mass="4607">MPSAAATAILGVRPTRMSCGRTREPFNVETAPKKDITKAFAGAS</sequence>
<evidence type="ECO:0000313" key="4">
    <source>
        <dbReference type="Proteomes" id="UP000048289"/>
    </source>
</evidence>
<protein>
    <submittedName>
        <fullName evidence="1">Uncharacterized protein</fullName>
    </submittedName>
</protein>
<gene>
    <name evidence="2" type="ORF">ERS007661_04451</name>
    <name evidence="1" type="ORF">ERS007681_03439</name>
</gene>
<name>A0A654TD97_MYCTX</name>
<organism evidence="1 4">
    <name type="scientific">Mycobacterium tuberculosis</name>
    <dbReference type="NCBI Taxonomy" id="1773"/>
    <lineage>
        <taxon>Bacteria</taxon>
        <taxon>Bacillati</taxon>
        <taxon>Actinomycetota</taxon>
        <taxon>Actinomycetes</taxon>
        <taxon>Mycobacteriales</taxon>
        <taxon>Mycobacteriaceae</taxon>
        <taxon>Mycobacterium</taxon>
        <taxon>Mycobacterium tuberculosis complex</taxon>
    </lineage>
</organism>
<accession>A0A654TD97</accession>
<proteinExistence type="predicted"/>
<reference evidence="3 4" key="1">
    <citation type="submission" date="2015-03" db="EMBL/GenBank/DDBJ databases">
        <authorList>
            <consortium name="Pathogen Informatics"/>
        </authorList>
    </citation>
    <scope>NUCLEOTIDE SEQUENCE [LARGE SCALE GENOMIC DNA]</scope>
    <source>
        <strain evidence="2 3">D00501624</strain>
        <strain evidence="1 4">G09901357</strain>
    </source>
</reference>
<dbReference type="EMBL" id="CFOE01000595">
    <property type="protein sequence ID" value="CFE43559.1"/>
    <property type="molecule type" value="Genomic_DNA"/>
</dbReference>
<evidence type="ECO:0000313" key="3">
    <source>
        <dbReference type="Proteomes" id="UP000039217"/>
    </source>
</evidence>